<dbReference type="Gene3D" id="1.20.1710.10">
    <property type="entry name" value="IpaD-like"/>
    <property type="match status" value="1"/>
</dbReference>
<organism evidence="6 7">
    <name type="scientific">Sodalis praecaptivus</name>
    <dbReference type="NCBI Taxonomy" id="1239307"/>
    <lineage>
        <taxon>Bacteria</taxon>
        <taxon>Pseudomonadati</taxon>
        <taxon>Pseudomonadota</taxon>
        <taxon>Gammaproteobacteria</taxon>
        <taxon>Enterobacterales</taxon>
        <taxon>Bruguierivoracaceae</taxon>
        <taxon>Sodalis</taxon>
    </lineage>
</organism>
<keyword evidence="4" id="KW-0843">Virulence</keyword>
<keyword evidence="3" id="KW-0964">Secreted</keyword>
<evidence type="ECO:0000313" key="7">
    <source>
        <dbReference type="Proteomes" id="UP000019028"/>
    </source>
</evidence>
<evidence type="ECO:0000256" key="4">
    <source>
        <dbReference type="ARBA" id="ARBA00023026"/>
    </source>
</evidence>
<protein>
    <submittedName>
        <fullName evidence="6">Putative effector protein</fullName>
    </submittedName>
</protein>
<comment type="similarity">
    <text evidence="2">Belongs to the invasin protein D family.</text>
</comment>
<dbReference type="HOGENOM" id="CLU_057325_0_0_6"/>
<dbReference type="InterPro" id="IPR009483">
    <property type="entry name" value="IpaD/BipD/SipD"/>
</dbReference>
<dbReference type="PATRIC" id="fig|1239307.3.peg.752"/>
<gene>
    <name evidence="6" type="ORF">Sant_0696</name>
</gene>
<keyword evidence="7" id="KW-1185">Reference proteome</keyword>
<comment type="subcellular location">
    <subcellularLocation>
        <location evidence="1">Secreted</location>
    </subcellularLocation>
</comment>
<keyword evidence="5" id="KW-0175">Coiled coil</keyword>
<reference evidence="6 7" key="1">
    <citation type="journal article" date="2014" name="Genome Biol. Evol.">
        <title>Genome degeneration and adaptation in a nascent stage of symbiosis.</title>
        <authorList>
            <person name="Oakeson K.F."/>
            <person name="Gil R."/>
            <person name="Clayton A.L."/>
            <person name="Dunn D.M."/>
            <person name="von Niederhausern A.C."/>
            <person name="Hamil C."/>
            <person name="Aoyagi A."/>
            <person name="Duval B."/>
            <person name="Baca A."/>
            <person name="Silva F.J."/>
            <person name="Vallier A."/>
            <person name="Jackson D.G."/>
            <person name="Latorre A."/>
            <person name="Weiss R.B."/>
            <person name="Heddi A."/>
            <person name="Moya A."/>
            <person name="Dale C."/>
        </authorList>
    </citation>
    <scope>NUCLEOTIDE SEQUENCE [LARGE SCALE GENOMIC DNA]</scope>
    <source>
        <strain evidence="6 7">HS1</strain>
    </source>
</reference>
<accession>W0HTC9</accession>
<dbReference type="AlphaFoldDB" id="W0HTC9"/>
<sequence>MIDSLLLPEIRVGNLKDEGFPSVQKGKGENEMGCRYSCIMRNLKNELYEIIEKHRDLGNEFTAGAGTPAHSVSSAVSAMDALLQKLDGRRLAECPAVAADGSNLEEVKTALTESAQATYEVVDQVKDLLRKESLTRAAKLTQLQRNIDQVAAKPELRQSSCEATQDEKRSSRYREFWNAIACDIKSIKKEYVDFYSTLTLKYADFYQKYIELQAAAAKAVKEGDDGNHVKWDAKDFQKKFKAFKDYVAETEVCDIPESSEWKKINGIVDDKEREKAINDLEKSLGLKPAFELERIKDESGKVIRITGKIKFNRTAIDSCPNQPSGIVESIIPDWTNNGQSTDMASYNAWLAAFNSMGNTFQSNMQTASQRYSQANSTFDNLNKVLSSSITALLECAKSFLVG</sequence>
<dbReference type="Proteomes" id="UP000019028">
    <property type="component" value="Chromosome"/>
</dbReference>
<evidence type="ECO:0000256" key="1">
    <source>
        <dbReference type="ARBA" id="ARBA00004613"/>
    </source>
</evidence>
<name>W0HTC9_9GAMM</name>
<dbReference type="Pfam" id="PF06511">
    <property type="entry name" value="T3SS_TC"/>
    <property type="match status" value="1"/>
</dbReference>
<evidence type="ECO:0000256" key="2">
    <source>
        <dbReference type="ARBA" id="ARBA00007741"/>
    </source>
</evidence>
<dbReference type="KEGG" id="sod:Sant_0696"/>
<evidence type="ECO:0000256" key="5">
    <source>
        <dbReference type="ARBA" id="ARBA00023054"/>
    </source>
</evidence>
<evidence type="ECO:0000256" key="3">
    <source>
        <dbReference type="ARBA" id="ARBA00022525"/>
    </source>
</evidence>
<proteinExistence type="inferred from homology"/>
<dbReference type="SUPFAM" id="SSF140693">
    <property type="entry name" value="IpaD-like"/>
    <property type="match status" value="1"/>
</dbReference>
<dbReference type="GO" id="GO:0005576">
    <property type="term" value="C:extracellular region"/>
    <property type="evidence" value="ECO:0007669"/>
    <property type="project" value="UniProtKB-SubCell"/>
</dbReference>
<evidence type="ECO:0000313" key="6">
    <source>
        <dbReference type="EMBL" id="AHF75792.1"/>
    </source>
</evidence>
<dbReference type="EMBL" id="CP006569">
    <property type="protein sequence ID" value="AHF75792.1"/>
    <property type="molecule type" value="Genomic_DNA"/>
</dbReference>
<dbReference type="InterPro" id="IPR036708">
    <property type="entry name" value="BipD-like_sf"/>
</dbReference>